<gene>
    <name evidence="3" type="ORF">KU306_08455</name>
    <name evidence="2" type="ORF">SAMN04488691_101403</name>
</gene>
<keyword evidence="1" id="KW-1133">Transmembrane helix</keyword>
<dbReference type="Proteomes" id="UP001058330">
    <property type="component" value="Chromosome"/>
</dbReference>
<dbReference type="EMBL" id="FOAD01000001">
    <property type="protein sequence ID" value="SEK41718.1"/>
    <property type="molecule type" value="Genomic_DNA"/>
</dbReference>
<proteinExistence type="predicted"/>
<evidence type="ECO:0000313" key="2">
    <source>
        <dbReference type="EMBL" id="SEK41718.1"/>
    </source>
</evidence>
<name>A0A1H7GUG3_HALLR</name>
<evidence type="ECO:0008006" key="6">
    <source>
        <dbReference type="Google" id="ProtNLM"/>
    </source>
</evidence>
<sequence length="112" mass="11459">MDIDTRTLTQAGLIGYVALVVASIVTGNPTVVLAVDIAFGVVALLLGVVTLQIPVDNQLKYVAGGGFLLAGLAQFAELAVGDSTIGLASTLFLLGGLLGYLVLRRQTDAAPF</sequence>
<feature type="transmembrane region" description="Helical" evidence="1">
    <location>
        <begin position="7"/>
        <end position="25"/>
    </location>
</feature>
<protein>
    <recommendedName>
        <fullName evidence="6">SPW repeat-containing protein</fullName>
    </recommendedName>
</protein>
<feature type="transmembrane region" description="Helical" evidence="1">
    <location>
        <begin position="85"/>
        <end position="103"/>
    </location>
</feature>
<dbReference type="AlphaFoldDB" id="A0A1H7GUG3"/>
<evidence type="ECO:0000313" key="5">
    <source>
        <dbReference type="Proteomes" id="UP001058330"/>
    </source>
</evidence>
<dbReference type="Proteomes" id="UP000183894">
    <property type="component" value="Unassembled WGS sequence"/>
</dbReference>
<feature type="transmembrane region" description="Helical" evidence="1">
    <location>
        <begin position="61"/>
        <end position="79"/>
    </location>
</feature>
<feature type="transmembrane region" description="Helical" evidence="1">
    <location>
        <begin position="31"/>
        <end position="49"/>
    </location>
</feature>
<keyword evidence="1" id="KW-0472">Membrane</keyword>
<reference evidence="2 4" key="1">
    <citation type="submission" date="2016-10" db="EMBL/GenBank/DDBJ databases">
        <authorList>
            <person name="de Groot N.N."/>
        </authorList>
    </citation>
    <scope>NUCLEOTIDE SEQUENCE [LARGE SCALE GENOMIC DNA]</scope>
    <source>
        <strain evidence="2 4">CDM_5</strain>
    </source>
</reference>
<reference evidence="3" key="2">
    <citation type="submission" date="2021-07" db="EMBL/GenBank/DDBJ databases">
        <title>Studies on halocins as antimicrobial molecules from haloarchaea.</title>
        <authorList>
            <person name="Kumar S."/>
            <person name="Khare S.K."/>
        </authorList>
    </citation>
    <scope>NUCLEOTIDE SEQUENCE</scope>
    <source>
        <strain evidence="3">NCIM 5678</strain>
    </source>
</reference>
<dbReference type="RefSeq" id="WP_007545198.1">
    <property type="nucleotide sequence ID" value="NZ_CP078063.1"/>
</dbReference>
<dbReference type="GeneID" id="74528925"/>
<keyword evidence="1" id="KW-0812">Transmembrane</keyword>
<dbReference type="EMBL" id="CP078063">
    <property type="protein sequence ID" value="UVE48971.1"/>
    <property type="molecule type" value="Genomic_DNA"/>
</dbReference>
<dbReference type="OrthoDB" id="293165at2157"/>
<organism evidence="2 4">
    <name type="scientific">Haloferax larsenii</name>
    <dbReference type="NCBI Taxonomy" id="302484"/>
    <lineage>
        <taxon>Archaea</taxon>
        <taxon>Methanobacteriati</taxon>
        <taxon>Methanobacteriota</taxon>
        <taxon>Stenosarchaea group</taxon>
        <taxon>Halobacteria</taxon>
        <taxon>Halobacteriales</taxon>
        <taxon>Haloferacaceae</taxon>
        <taxon>Haloferax</taxon>
    </lineage>
</organism>
<accession>A0A1H7GUG3</accession>
<evidence type="ECO:0000256" key="1">
    <source>
        <dbReference type="SAM" id="Phobius"/>
    </source>
</evidence>
<keyword evidence="5" id="KW-1185">Reference proteome</keyword>
<evidence type="ECO:0000313" key="4">
    <source>
        <dbReference type="Proteomes" id="UP000183894"/>
    </source>
</evidence>
<evidence type="ECO:0000313" key="3">
    <source>
        <dbReference type="EMBL" id="UVE48971.1"/>
    </source>
</evidence>